<evidence type="ECO:0000256" key="2">
    <source>
        <dbReference type="ARBA" id="ARBA00023015"/>
    </source>
</evidence>
<evidence type="ECO:0000313" key="9">
    <source>
        <dbReference type="Proteomes" id="UP001497457"/>
    </source>
</evidence>
<keyword evidence="5" id="KW-0539">Nucleus</keyword>
<keyword evidence="9" id="KW-1185">Reference proteome</keyword>
<feature type="region of interest" description="Disordered" evidence="6">
    <location>
        <begin position="163"/>
        <end position="234"/>
    </location>
</feature>
<dbReference type="SMART" id="SM01019">
    <property type="entry name" value="B3"/>
    <property type="match status" value="4"/>
</dbReference>
<dbReference type="PROSITE" id="PS50863">
    <property type="entry name" value="B3"/>
    <property type="match status" value="4"/>
</dbReference>
<evidence type="ECO:0000256" key="4">
    <source>
        <dbReference type="ARBA" id="ARBA00023163"/>
    </source>
</evidence>
<keyword evidence="3" id="KW-0238">DNA-binding</keyword>
<dbReference type="AlphaFoldDB" id="A0ABC8VX19"/>
<dbReference type="Pfam" id="PF02362">
    <property type="entry name" value="B3"/>
    <property type="match status" value="4"/>
</dbReference>
<accession>A0ABC8VX19</accession>
<evidence type="ECO:0000259" key="7">
    <source>
        <dbReference type="PROSITE" id="PS50863"/>
    </source>
</evidence>
<dbReference type="GO" id="GO:0005634">
    <property type="term" value="C:nucleus"/>
    <property type="evidence" value="ECO:0007669"/>
    <property type="project" value="UniProtKB-SubCell"/>
</dbReference>
<proteinExistence type="predicted"/>
<organism evidence="8 9">
    <name type="scientific">Urochloa decumbens</name>
    <dbReference type="NCBI Taxonomy" id="240449"/>
    <lineage>
        <taxon>Eukaryota</taxon>
        <taxon>Viridiplantae</taxon>
        <taxon>Streptophyta</taxon>
        <taxon>Embryophyta</taxon>
        <taxon>Tracheophyta</taxon>
        <taxon>Spermatophyta</taxon>
        <taxon>Magnoliopsida</taxon>
        <taxon>Liliopsida</taxon>
        <taxon>Poales</taxon>
        <taxon>Poaceae</taxon>
        <taxon>PACMAD clade</taxon>
        <taxon>Panicoideae</taxon>
        <taxon>Panicodae</taxon>
        <taxon>Paniceae</taxon>
        <taxon>Melinidinae</taxon>
        <taxon>Urochloa</taxon>
    </lineage>
</organism>
<feature type="domain" description="TF-B3" evidence="7">
    <location>
        <begin position="465"/>
        <end position="558"/>
    </location>
</feature>
<evidence type="ECO:0000256" key="3">
    <source>
        <dbReference type="ARBA" id="ARBA00023125"/>
    </source>
</evidence>
<name>A0ABC8VX19_9POAL</name>
<sequence>MQQERGQENSLPRSPSAYESCEIFVLCLSDGCGSCRKWQEHYYWEHMDVTKIRFFRLMTGDFTNGIIIPEKFVRSFNGQITEGIDLKTESGETWHVGVDKSGDELLLTSGWKDFVKAHELKENDLLIFKYSGNSSFDILIFEASGCEKLSSLFANRAGPNLHKHLNGTEGQNAEPYPLTDSEESSMPLPPQLVGSTHMASTSKKYNCKTKPRKEHQSLNSSSCHVKHEEIEEDESNDRYEDSKFYCSRNVNWLTEEEKENILKLAAIQPENPAFVAALRKSHRQRQNNFLGFEVDVLNLLLFVTVEVGYQSFLDATKKMPKCKTLSVLLFWDHHGLAPVILHLFRSCNSMRKLSLSLHNCGALEHSCPSSCPFCTEDSRRIDNIDLSSLEEVEISSSKISYEELEFVEVLSRCSATILKKLVINYRARATPEAKEICEKMDVEKRCDSCRKWQEHYYWEHMDVTMIRFFKLMTGDFTLGIIIPEKFVRNFNGKITEGVDLKAESGETWHVGVEKRDNELLLTSGWKDFVKAHELKENDLLIFTCRKEPQFLNSSCCHVKHEAVEEDESNDRHADSKFYYSRNANRLTEEEKENILSLASIQLENPEFVNVLQKSHRQRNINFMVIPSRFAADHLQGRTREIILSRPSRNGKWRVRYYYTSYTRGFQNLQFFRFVDDNKLREGDICVFELMKGAKRVTMAVRVIRKVGDRFVLEIRVNLVHSFEMTAWDGRRSGGPAVPHLSGPAVSTELTGDISSKLCSYPDILIRTQIHILSLTSRRGDLLHLGSSDSLGRCNKSMMDAEKGCESCRKWQEHYYWEHMDVTKIRFFRLMTGDFTNGIIIPEKIARNFNGQITEGVGLKAVSGETWHVGVDKSGDELLHTSGWKDFVKAHKLKENDLLIFTSSGNSSFDILSLKRVAARNCPPSFPTELVLICTNI</sequence>
<dbReference type="CDD" id="cd10017">
    <property type="entry name" value="B3_DNA"/>
    <property type="match status" value="4"/>
</dbReference>
<keyword evidence="2" id="KW-0805">Transcription regulation</keyword>
<dbReference type="InterPro" id="IPR003340">
    <property type="entry name" value="B3_DNA-bd"/>
</dbReference>
<keyword evidence="4" id="KW-0804">Transcription</keyword>
<evidence type="ECO:0000256" key="6">
    <source>
        <dbReference type="SAM" id="MobiDB-lite"/>
    </source>
</evidence>
<evidence type="ECO:0000313" key="8">
    <source>
        <dbReference type="EMBL" id="CAL4898177.1"/>
    </source>
</evidence>
<reference evidence="8" key="1">
    <citation type="submission" date="2024-10" db="EMBL/GenBank/DDBJ databases">
        <authorList>
            <person name="Ryan C."/>
        </authorList>
    </citation>
    <scope>NUCLEOTIDE SEQUENCE [LARGE SCALE GENOMIC DNA]</scope>
</reference>
<comment type="subcellular location">
    <subcellularLocation>
        <location evidence="1">Nucleus</location>
    </subcellularLocation>
</comment>
<feature type="compositionally biased region" description="Polar residues" evidence="6">
    <location>
        <begin position="193"/>
        <end position="204"/>
    </location>
</feature>
<dbReference type="SUPFAM" id="SSF101936">
    <property type="entry name" value="DNA-binding pseudobarrel domain"/>
    <property type="match status" value="4"/>
</dbReference>
<feature type="domain" description="TF-B3" evidence="7">
    <location>
        <begin position="51"/>
        <end position="144"/>
    </location>
</feature>
<evidence type="ECO:0000256" key="5">
    <source>
        <dbReference type="ARBA" id="ARBA00023242"/>
    </source>
</evidence>
<protein>
    <recommendedName>
        <fullName evidence="7">TF-B3 domain-containing protein</fullName>
    </recommendedName>
</protein>
<dbReference type="Gene3D" id="2.40.330.10">
    <property type="entry name" value="DNA-binding pseudobarrel domain"/>
    <property type="match status" value="4"/>
</dbReference>
<evidence type="ECO:0000256" key="1">
    <source>
        <dbReference type="ARBA" id="ARBA00004123"/>
    </source>
</evidence>
<dbReference type="PANTHER" id="PTHR31391">
    <property type="entry name" value="B3 DOMAIN-CONTAINING PROTEIN OS11G0197600-RELATED"/>
    <property type="match status" value="1"/>
</dbReference>
<dbReference type="PANTHER" id="PTHR31391:SF70">
    <property type="entry name" value="B3 DOMAIN-CONTAINING PROTEIN OS03G0622200"/>
    <property type="match status" value="1"/>
</dbReference>
<dbReference type="EMBL" id="OZ075121">
    <property type="protein sequence ID" value="CAL4898177.1"/>
    <property type="molecule type" value="Genomic_DNA"/>
</dbReference>
<dbReference type="InterPro" id="IPR015300">
    <property type="entry name" value="DNA-bd_pseudobarrel_sf"/>
</dbReference>
<feature type="domain" description="TF-B3" evidence="7">
    <location>
        <begin position="823"/>
        <end position="916"/>
    </location>
</feature>
<gene>
    <name evidence="8" type="ORF">URODEC1_LOCUS7624</name>
</gene>
<dbReference type="InterPro" id="IPR044837">
    <property type="entry name" value="REM16-like"/>
</dbReference>
<dbReference type="GO" id="GO:0003677">
    <property type="term" value="F:DNA binding"/>
    <property type="evidence" value="ECO:0007669"/>
    <property type="project" value="UniProtKB-KW"/>
</dbReference>
<feature type="domain" description="TF-B3" evidence="7">
    <location>
        <begin position="608"/>
        <end position="704"/>
    </location>
</feature>
<dbReference type="Proteomes" id="UP001497457">
    <property type="component" value="Chromosome 11b"/>
</dbReference>